<keyword evidence="1" id="KW-0436">Ligase</keyword>
<dbReference type="PROSITE" id="PS50975">
    <property type="entry name" value="ATP_GRASP"/>
    <property type="match status" value="1"/>
</dbReference>
<dbReference type="GO" id="GO:0005524">
    <property type="term" value="F:ATP binding"/>
    <property type="evidence" value="ECO:0007669"/>
    <property type="project" value="UniProtKB-UniRule"/>
</dbReference>
<feature type="domain" description="ATP-grasp" evidence="5">
    <location>
        <begin position="117"/>
        <end position="327"/>
    </location>
</feature>
<dbReference type="SUPFAM" id="SSF56059">
    <property type="entry name" value="Glutathione synthetase ATP-binding domain-like"/>
    <property type="match status" value="1"/>
</dbReference>
<dbReference type="EMBL" id="FMJC01000002">
    <property type="protein sequence ID" value="SCM72918.1"/>
    <property type="molecule type" value="Genomic_DNA"/>
</dbReference>
<dbReference type="InterPro" id="IPR052032">
    <property type="entry name" value="ATP-dep_AA_Ligase"/>
</dbReference>
<evidence type="ECO:0000259" key="5">
    <source>
        <dbReference type="PROSITE" id="PS50975"/>
    </source>
</evidence>
<keyword evidence="2 4" id="KW-0547">Nucleotide-binding</keyword>
<keyword evidence="3 4" id="KW-0067">ATP-binding</keyword>
<dbReference type="RefSeq" id="WP_179980433.1">
    <property type="nucleotide sequence ID" value="NZ_LT608333.1"/>
</dbReference>
<dbReference type="InterPro" id="IPR011761">
    <property type="entry name" value="ATP-grasp"/>
</dbReference>
<evidence type="ECO:0000256" key="1">
    <source>
        <dbReference type="ARBA" id="ARBA00022598"/>
    </source>
</evidence>
<dbReference type="GO" id="GO:0016874">
    <property type="term" value="F:ligase activity"/>
    <property type="evidence" value="ECO:0007669"/>
    <property type="project" value="UniProtKB-KW"/>
</dbReference>
<protein>
    <recommendedName>
        <fullName evidence="5">ATP-grasp domain-containing protein</fullName>
    </recommendedName>
</protein>
<organism evidence="6">
    <name type="scientific">uncultured Desulfovibrio sp</name>
    <dbReference type="NCBI Taxonomy" id="167968"/>
    <lineage>
        <taxon>Bacteria</taxon>
        <taxon>Pseudomonadati</taxon>
        <taxon>Thermodesulfobacteriota</taxon>
        <taxon>Desulfovibrionia</taxon>
        <taxon>Desulfovibrionales</taxon>
        <taxon>Desulfovibrionaceae</taxon>
        <taxon>Desulfovibrio</taxon>
        <taxon>environmental samples</taxon>
    </lineage>
</organism>
<name>A0A212L5W5_9BACT</name>
<accession>A0A212L5W5</accession>
<dbReference type="PANTHER" id="PTHR43585">
    <property type="entry name" value="FUMIPYRROLE BIOSYNTHESIS PROTEIN C"/>
    <property type="match status" value="1"/>
</dbReference>
<evidence type="ECO:0000256" key="2">
    <source>
        <dbReference type="ARBA" id="ARBA00022741"/>
    </source>
</evidence>
<evidence type="ECO:0000256" key="3">
    <source>
        <dbReference type="ARBA" id="ARBA00022840"/>
    </source>
</evidence>
<sequence>MIILDQPYVSPELLAYTAARQEPVLDNYMARACSTELKMQGRQALNLVPEDRFAAMLRGQGQDYDHGQNQIQGQAHGQAQGAAVPPRLYTCSENSLAWVTEHCSPALAEAIAKLKNKALTRELLRPLDPDYYYRRLSLAEMQALPFEALCTPCVLKPAVGFFSLGVYRIGNAQDWHAAKSAIAAEAERWAAQYPQSVVDGNDWLLEEYIDGDEYAVDVYFDQDGQAVVCNILRHEFTGDDDVSDRLYYTSASIIHERLAGFEDWFNRVNALLGLRNFPAHVELRRHASGRILPIEFNPLRFAGWCSTDVSLFAWGFHSYGCFLEGAKPDWNSILKGREGKLYTLMALGKPANCPPIRDFDYEALAQRFAKVLCLRRNDYTRYGLFGFLFTETPENRREELDSIVQSDLLEFALI</sequence>
<proteinExistence type="predicted"/>
<dbReference type="AlphaFoldDB" id="A0A212L5W5"/>
<evidence type="ECO:0000256" key="4">
    <source>
        <dbReference type="PROSITE-ProRule" id="PRU00409"/>
    </source>
</evidence>
<dbReference type="Pfam" id="PF13535">
    <property type="entry name" value="ATP-grasp_4"/>
    <property type="match status" value="1"/>
</dbReference>
<dbReference type="PANTHER" id="PTHR43585:SF2">
    <property type="entry name" value="ATP-GRASP ENZYME FSQD"/>
    <property type="match status" value="1"/>
</dbReference>
<dbReference type="GO" id="GO:0046872">
    <property type="term" value="F:metal ion binding"/>
    <property type="evidence" value="ECO:0007669"/>
    <property type="project" value="InterPro"/>
</dbReference>
<reference evidence="6" key="1">
    <citation type="submission" date="2016-08" db="EMBL/GenBank/DDBJ databases">
        <authorList>
            <person name="Seilhamer J.J."/>
        </authorList>
    </citation>
    <scope>NUCLEOTIDE SEQUENCE</scope>
    <source>
        <strain evidence="6">86-1</strain>
    </source>
</reference>
<evidence type="ECO:0000313" key="6">
    <source>
        <dbReference type="EMBL" id="SCM72918.1"/>
    </source>
</evidence>
<gene>
    <name evidence="6" type="ORF">KL86DES1_20918</name>
</gene>
<dbReference type="Gene3D" id="3.30.470.20">
    <property type="entry name" value="ATP-grasp fold, B domain"/>
    <property type="match status" value="1"/>
</dbReference>